<dbReference type="AlphaFoldDB" id="A0A5J4RM58"/>
<gene>
    <name evidence="4" type="ORF">EZS27_017712</name>
</gene>
<protein>
    <recommendedName>
        <fullName evidence="5">FecR protein domain-containing protein</fullName>
    </recommendedName>
</protein>
<dbReference type="GO" id="GO:0016989">
    <property type="term" value="F:sigma factor antagonist activity"/>
    <property type="evidence" value="ECO:0007669"/>
    <property type="project" value="TreeGrafter"/>
</dbReference>
<dbReference type="InterPro" id="IPR012373">
    <property type="entry name" value="Ferrdict_sens_TM"/>
</dbReference>
<dbReference type="Gene3D" id="2.60.120.1440">
    <property type="match status" value="1"/>
</dbReference>
<keyword evidence="1" id="KW-0812">Transmembrane</keyword>
<keyword evidence="1" id="KW-0472">Membrane</keyword>
<dbReference type="Gene3D" id="3.55.50.30">
    <property type="match status" value="1"/>
</dbReference>
<evidence type="ECO:0000256" key="1">
    <source>
        <dbReference type="SAM" id="Phobius"/>
    </source>
</evidence>
<evidence type="ECO:0008006" key="5">
    <source>
        <dbReference type="Google" id="ProtNLM"/>
    </source>
</evidence>
<evidence type="ECO:0000259" key="3">
    <source>
        <dbReference type="Pfam" id="PF16344"/>
    </source>
</evidence>
<organism evidence="4">
    <name type="scientific">termite gut metagenome</name>
    <dbReference type="NCBI Taxonomy" id="433724"/>
    <lineage>
        <taxon>unclassified sequences</taxon>
        <taxon>metagenomes</taxon>
        <taxon>organismal metagenomes</taxon>
    </lineage>
</organism>
<reference evidence="4" key="1">
    <citation type="submission" date="2019-03" db="EMBL/GenBank/DDBJ databases">
        <title>Single cell metagenomics reveals metabolic interactions within the superorganism composed of flagellate Streblomastix strix and complex community of Bacteroidetes bacteria on its surface.</title>
        <authorList>
            <person name="Treitli S.C."/>
            <person name="Kolisko M."/>
            <person name="Husnik F."/>
            <person name="Keeling P."/>
            <person name="Hampl V."/>
        </authorList>
    </citation>
    <scope>NUCLEOTIDE SEQUENCE</scope>
    <source>
        <strain evidence="4">STM</strain>
    </source>
</reference>
<proteinExistence type="predicted"/>
<evidence type="ECO:0000259" key="2">
    <source>
        <dbReference type="Pfam" id="PF04773"/>
    </source>
</evidence>
<name>A0A5J4RM58_9ZZZZ</name>
<dbReference type="Pfam" id="PF04773">
    <property type="entry name" value="FecR"/>
    <property type="match status" value="1"/>
</dbReference>
<keyword evidence="1" id="KW-1133">Transmembrane helix</keyword>
<feature type="domain" description="Protein FecR C-terminal" evidence="3">
    <location>
        <begin position="260"/>
        <end position="323"/>
    </location>
</feature>
<evidence type="ECO:0000313" key="4">
    <source>
        <dbReference type="EMBL" id="KAA6333921.1"/>
    </source>
</evidence>
<dbReference type="InterPro" id="IPR006860">
    <property type="entry name" value="FecR"/>
</dbReference>
<comment type="caution">
    <text evidence="4">The sequence shown here is derived from an EMBL/GenBank/DDBJ whole genome shotgun (WGS) entry which is preliminary data.</text>
</comment>
<accession>A0A5J4RM58</accession>
<dbReference type="PANTHER" id="PTHR30273">
    <property type="entry name" value="PERIPLASMIC SIGNAL SENSOR AND SIGMA FACTOR ACTIVATOR FECR-RELATED"/>
    <property type="match status" value="1"/>
</dbReference>
<feature type="transmembrane region" description="Helical" evidence="1">
    <location>
        <begin position="52"/>
        <end position="72"/>
    </location>
</feature>
<feature type="domain" description="FecR protein" evidence="2">
    <location>
        <begin position="90"/>
        <end position="179"/>
    </location>
</feature>
<dbReference type="PIRSF" id="PIRSF018266">
    <property type="entry name" value="FecR"/>
    <property type="match status" value="1"/>
</dbReference>
<dbReference type="PANTHER" id="PTHR30273:SF2">
    <property type="entry name" value="PROTEIN FECR"/>
    <property type="match status" value="1"/>
</dbReference>
<dbReference type="InterPro" id="IPR032508">
    <property type="entry name" value="FecR_C"/>
</dbReference>
<dbReference type="EMBL" id="SNRY01001055">
    <property type="protein sequence ID" value="KAA6333921.1"/>
    <property type="molecule type" value="Genomic_DNA"/>
</dbReference>
<sequence length="342" mass="39279">MKNIKPIGYLRIMDNPIGFDAKAGYQRFLSKVQKTKSNPVNRFRRRTIKLHIPQVAAMLAFFMLGIFSYHYFNKSESPKIAYYEAIIPLGAKSQIVLIDGTRVWLNAGSRLRYPTTYSVSNREVILEGEAFFEVATNKLLPFEVKTSMLNVKATGTCFNVKAYANDSTIETILVEGTIEISRIQNGKTKETAISLQPNQRLTLLKNTNKMIFESSPKNEIAPKLVLGEKTKYNTHEVTEVPATTNYMTDTSWKDKRWRIESEELQSLAIKLERRYDVRILFADKALQYYRFSGTLENEPIEAVLKVMAKTAPVTYEVEGAEIVLSINEKSRKEYKNLWQEKE</sequence>
<dbReference type="Pfam" id="PF16344">
    <property type="entry name" value="FecR_C"/>
    <property type="match status" value="1"/>
</dbReference>